<evidence type="ECO:0000256" key="7">
    <source>
        <dbReference type="ARBA" id="ARBA00022833"/>
    </source>
</evidence>
<evidence type="ECO:0000256" key="3">
    <source>
        <dbReference type="ARBA" id="ARBA00022723"/>
    </source>
</evidence>
<evidence type="ECO:0000259" key="11">
    <source>
        <dbReference type="PROSITE" id="PS51721"/>
    </source>
</evidence>
<keyword evidence="1" id="KW-0963">Cytoplasm</keyword>
<keyword evidence="3" id="KW-0479">Metal-binding</keyword>
<reference evidence="12" key="1">
    <citation type="submission" date="2018-05" db="EMBL/GenBank/DDBJ databases">
        <authorList>
            <person name="Lanie J.A."/>
            <person name="Ng W.-L."/>
            <person name="Kazmierczak K.M."/>
            <person name="Andrzejewski T.M."/>
            <person name="Davidsen T.M."/>
            <person name="Wayne K.J."/>
            <person name="Tettelin H."/>
            <person name="Glass J.I."/>
            <person name="Rusch D."/>
            <person name="Podicherti R."/>
            <person name="Tsui H.-C.T."/>
            <person name="Winkler M.E."/>
        </authorList>
    </citation>
    <scope>NUCLEOTIDE SEQUENCE</scope>
</reference>
<dbReference type="NCBIfam" id="TIGR00157">
    <property type="entry name" value="ribosome small subunit-dependent GTPase A"/>
    <property type="match status" value="1"/>
</dbReference>
<keyword evidence="9" id="KW-0342">GTP-binding</keyword>
<evidence type="ECO:0000256" key="4">
    <source>
        <dbReference type="ARBA" id="ARBA00022730"/>
    </source>
</evidence>
<dbReference type="SUPFAM" id="SSF52540">
    <property type="entry name" value="P-loop containing nucleoside triphosphate hydrolases"/>
    <property type="match status" value="1"/>
</dbReference>
<protein>
    <recommendedName>
        <fullName evidence="13">EngC GTPase domain-containing protein</fullName>
    </recommendedName>
</protein>
<dbReference type="AlphaFoldDB" id="A0A381Q8P3"/>
<evidence type="ECO:0000256" key="2">
    <source>
        <dbReference type="ARBA" id="ARBA00022517"/>
    </source>
</evidence>
<dbReference type="GO" id="GO:0042254">
    <property type="term" value="P:ribosome biogenesis"/>
    <property type="evidence" value="ECO:0007669"/>
    <property type="project" value="UniProtKB-KW"/>
</dbReference>
<feature type="domain" description="CP-type G" evidence="11">
    <location>
        <begin position="91"/>
        <end position="252"/>
    </location>
</feature>
<dbReference type="GO" id="GO:0005525">
    <property type="term" value="F:GTP binding"/>
    <property type="evidence" value="ECO:0007669"/>
    <property type="project" value="UniProtKB-KW"/>
</dbReference>
<name>A0A381Q8P3_9ZZZZ</name>
<dbReference type="Pfam" id="PF03193">
    <property type="entry name" value="RsgA_GTPase"/>
    <property type="match status" value="1"/>
</dbReference>
<keyword evidence="5" id="KW-0547">Nucleotide-binding</keyword>
<dbReference type="EMBL" id="UINC01001222">
    <property type="protein sequence ID" value="SUZ74789.1"/>
    <property type="molecule type" value="Genomic_DNA"/>
</dbReference>
<dbReference type="CDD" id="cd01854">
    <property type="entry name" value="YjeQ_EngC"/>
    <property type="match status" value="1"/>
</dbReference>
<dbReference type="HAMAP" id="MF_01820">
    <property type="entry name" value="GTPase_RsgA"/>
    <property type="match status" value="1"/>
</dbReference>
<dbReference type="GO" id="GO:0003924">
    <property type="term" value="F:GTPase activity"/>
    <property type="evidence" value="ECO:0007669"/>
    <property type="project" value="InterPro"/>
</dbReference>
<organism evidence="12">
    <name type="scientific">marine metagenome</name>
    <dbReference type="NCBI Taxonomy" id="408172"/>
    <lineage>
        <taxon>unclassified sequences</taxon>
        <taxon>metagenomes</taxon>
        <taxon>ecological metagenomes</taxon>
    </lineage>
</organism>
<dbReference type="PANTHER" id="PTHR32120">
    <property type="entry name" value="SMALL RIBOSOMAL SUBUNIT BIOGENESIS GTPASE RSGA"/>
    <property type="match status" value="1"/>
</dbReference>
<keyword evidence="7" id="KW-0862">Zinc</keyword>
<evidence type="ECO:0000259" key="10">
    <source>
        <dbReference type="PROSITE" id="PS50936"/>
    </source>
</evidence>
<dbReference type="Gene3D" id="1.10.40.50">
    <property type="entry name" value="Probable gtpase engc, domain 3"/>
    <property type="match status" value="1"/>
</dbReference>
<evidence type="ECO:0000256" key="5">
    <source>
        <dbReference type="ARBA" id="ARBA00022741"/>
    </source>
</evidence>
<keyword evidence="2" id="KW-0690">Ribosome biogenesis</keyword>
<dbReference type="PANTHER" id="PTHR32120:SF10">
    <property type="entry name" value="SMALL RIBOSOMAL SUBUNIT BIOGENESIS GTPASE RSGA"/>
    <property type="match status" value="1"/>
</dbReference>
<evidence type="ECO:0000256" key="8">
    <source>
        <dbReference type="ARBA" id="ARBA00022884"/>
    </source>
</evidence>
<dbReference type="Gene3D" id="3.40.50.300">
    <property type="entry name" value="P-loop containing nucleotide triphosphate hydrolases"/>
    <property type="match status" value="1"/>
</dbReference>
<keyword evidence="6" id="KW-0378">Hydrolase</keyword>
<dbReference type="PROSITE" id="PS51721">
    <property type="entry name" value="G_CP"/>
    <property type="match status" value="1"/>
</dbReference>
<dbReference type="InterPro" id="IPR010914">
    <property type="entry name" value="RsgA_GTPase_dom"/>
</dbReference>
<sequence length="336" mass="36114">MTIDLGDYGWHGGPMPSDGRLGRIVRVDRGECDVVTAEGRIRAFSDSQRAQGLVAPATGDWVVAVEDPELGPVIGRVLDRTNTVSRRDPSEADVEQVLVANVDLVLIVHGLDRPLPPGRLERFLVVGWDSGAEVAVVLTKADRDEAVAVEVAAVVRALAPEVRVLTVGMGSDGHEGLPDVAALLGRGRTVALLGESGAGKSTLVNALIGEELLATGEVRSSDSRGRHTTVSRELIRRPAGGLLIDTPGIRAVGIWDAEESLARVFGDLEERAADCRFSDCSHLSEPDCAVQAEVAAGRVDVRRVVRYRALRDELATQREREVVRSRKAARGRRGRR</sequence>
<dbReference type="GO" id="GO:0019843">
    <property type="term" value="F:rRNA binding"/>
    <property type="evidence" value="ECO:0007669"/>
    <property type="project" value="UniProtKB-KW"/>
</dbReference>
<keyword evidence="4" id="KW-0699">rRNA-binding</keyword>
<feature type="domain" description="EngC GTPase" evidence="10">
    <location>
        <begin position="100"/>
        <end position="250"/>
    </location>
</feature>
<accession>A0A381Q8P3</accession>
<evidence type="ECO:0008006" key="13">
    <source>
        <dbReference type="Google" id="ProtNLM"/>
    </source>
</evidence>
<evidence type="ECO:0000313" key="12">
    <source>
        <dbReference type="EMBL" id="SUZ74789.1"/>
    </source>
</evidence>
<gene>
    <name evidence="12" type="ORF">METZ01_LOCUS27643</name>
</gene>
<proteinExistence type="inferred from homology"/>
<dbReference type="InterPro" id="IPR030378">
    <property type="entry name" value="G_CP_dom"/>
</dbReference>
<evidence type="ECO:0000256" key="6">
    <source>
        <dbReference type="ARBA" id="ARBA00022801"/>
    </source>
</evidence>
<dbReference type="InterPro" id="IPR027417">
    <property type="entry name" value="P-loop_NTPase"/>
</dbReference>
<evidence type="ECO:0000256" key="9">
    <source>
        <dbReference type="ARBA" id="ARBA00023134"/>
    </source>
</evidence>
<dbReference type="InterPro" id="IPR004881">
    <property type="entry name" value="Ribosome_biogen_GTPase_RsgA"/>
</dbReference>
<dbReference type="GO" id="GO:0046872">
    <property type="term" value="F:metal ion binding"/>
    <property type="evidence" value="ECO:0007669"/>
    <property type="project" value="UniProtKB-KW"/>
</dbReference>
<dbReference type="PROSITE" id="PS50936">
    <property type="entry name" value="ENGC_GTPASE"/>
    <property type="match status" value="1"/>
</dbReference>
<keyword evidence="8" id="KW-0694">RNA-binding</keyword>
<evidence type="ECO:0000256" key="1">
    <source>
        <dbReference type="ARBA" id="ARBA00022490"/>
    </source>
</evidence>